<dbReference type="Gene3D" id="2.80.10.50">
    <property type="match status" value="1"/>
</dbReference>
<evidence type="ECO:0000256" key="1">
    <source>
        <dbReference type="ARBA" id="ARBA00022729"/>
    </source>
</evidence>
<dbReference type="EMBL" id="QKYT01000062">
    <property type="protein sequence ID" value="RIA95399.1"/>
    <property type="molecule type" value="Genomic_DNA"/>
</dbReference>
<dbReference type="SUPFAM" id="SSF82109">
    <property type="entry name" value="MIR domain"/>
    <property type="match status" value="1"/>
</dbReference>
<dbReference type="PROSITE" id="PS50919">
    <property type="entry name" value="MIR"/>
    <property type="match status" value="1"/>
</dbReference>
<gene>
    <name evidence="4" type="ORF">C1645_862003</name>
</gene>
<dbReference type="Proteomes" id="UP000265703">
    <property type="component" value="Unassembled WGS sequence"/>
</dbReference>
<evidence type="ECO:0000256" key="2">
    <source>
        <dbReference type="ARBA" id="ARBA00022737"/>
    </source>
</evidence>
<sequence length="338" mass="39261">MELPKYTGTIHPEEWLKQVKVYCYLKDIENEQKILKICKLMIDSTIIIPNEINSFDELIKTLKSHMSFNIFKDSCKRKLKLVEYIPEKEEKYTATFLANFRSICKDAEINDPKKIKKILYNSYSSDEFEDEFIRRVDGIESIDEIFKAFSDAVFGESKIIKYNSLITLKHVATGKYLTSSNINYQTGSGHQVVFAASKTYAKNADALWSLNLYKRHGSQKKRCYDNVLLYGDRISLTHKKTGKELYLNESHHGNKSPTTEHTEVCCRSDGYYSNFEFIKTSPTNNKPYVRAKDIVNLKGDCILHSHDFTFTIDNKTFQEVVSHQKSIDGNDEWRIDIK</sequence>
<protein>
    <recommendedName>
        <fullName evidence="3">MIR domain-containing protein</fullName>
    </recommendedName>
</protein>
<reference evidence="4 5" key="1">
    <citation type="submission" date="2018-06" db="EMBL/GenBank/DDBJ databases">
        <title>Comparative genomics reveals the genomic features of Rhizophagus irregularis, R. cerebriforme, R. diaphanum and Gigaspora rosea, and their symbiotic lifestyle signature.</title>
        <authorList>
            <person name="Morin E."/>
            <person name="San Clemente H."/>
            <person name="Chen E.C.H."/>
            <person name="De La Providencia I."/>
            <person name="Hainaut M."/>
            <person name="Kuo A."/>
            <person name="Kohler A."/>
            <person name="Murat C."/>
            <person name="Tang N."/>
            <person name="Roy S."/>
            <person name="Loubradou J."/>
            <person name="Henrissat B."/>
            <person name="Grigoriev I.V."/>
            <person name="Corradi N."/>
            <person name="Roux C."/>
            <person name="Martin F.M."/>
        </authorList>
    </citation>
    <scope>NUCLEOTIDE SEQUENCE [LARGE SCALE GENOMIC DNA]</scope>
    <source>
        <strain evidence="4 5">DAOM 227022</strain>
    </source>
</reference>
<dbReference type="CDD" id="cd23263">
    <property type="entry name" value="beta-trefoil_MIR"/>
    <property type="match status" value="1"/>
</dbReference>
<keyword evidence="5" id="KW-1185">Reference proteome</keyword>
<dbReference type="InterPro" id="IPR016093">
    <property type="entry name" value="MIR_motif"/>
</dbReference>
<keyword evidence="1" id="KW-0732">Signal</keyword>
<evidence type="ECO:0000313" key="4">
    <source>
        <dbReference type="EMBL" id="RIA95399.1"/>
    </source>
</evidence>
<name>A0A397TDI9_9GLOM</name>
<feature type="domain" description="MIR" evidence="3">
    <location>
        <begin position="157"/>
        <end position="213"/>
    </location>
</feature>
<proteinExistence type="predicted"/>
<dbReference type="InterPro" id="IPR036300">
    <property type="entry name" value="MIR_dom_sf"/>
</dbReference>
<dbReference type="PANTHER" id="PTHR46809:SF2">
    <property type="entry name" value="GH21273P"/>
    <property type="match status" value="1"/>
</dbReference>
<accession>A0A397TDI9</accession>
<dbReference type="SMART" id="SM00472">
    <property type="entry name" value="MIR"/>
    <property type="match status" value="3"/>
</dbReference>
<evidence type="ECO:0000259" key="3">
    <source>
        <dbReference type="PROSITE" id="PS50919"/>
    </source>
</evidence>
<dbReference type="OrthoDB" id="5588846at2759"/>
<dbReference type="PANTHER" id="PTHR46809">
    <property type="entry name" value="STROMAL CELL-DERIVED FACTOR 2-LIKE PROTEIN"/>
    <property type="match status" value="1"/>
</dbReference>
<keyword evidence="2" id="KW-0677">Repeat</keyword>
<evidence type="ECO:0000313" key="5">
    <source>
        <dbReference type="Proteomes" id="UP000265703"/>
    </source>
</evidence>
<comment type="caution">
    <text evidence="4">The sequence shown here is derived from an EMBL/GenBank/DDBJ whole genome shotgun (WGS) entry which is preliminary data.</text>
</comment>
<dbReference type="AlphaFoldDB" id="A0A397TDI9"/>
<organism evidence="4 5">
    <name type="scientific">Glomus cerebriforme</name>
    <dbReference type="NCBI Taxonomy" id="658196"/>
    <lineage>
        <taxon>Eukaryota</taxon>
        <taxon>Fungi</taxon>
        <taxon>Fungi incertae sedis</taxon>
        <taxon>Mucoromycota</taxon>
        <taxon>Glomeromycotina</taxon>
        <taxon>Glomeromycetes</taxon>
        <taxon>Glomerales</taxon>
        <taxon>Glomeraceae</taxon>
        <taxon>Glomus</taxon>
    </lineage>
</organism>